<reference evidence="3 4" key="1">
    <citation type="submission" date="2017-03" db="EMBL/GenBank/DDBJ databases">
        <title>Genome Survey of Euroglyphus maynei.</title>
        <authorList>
            <person name="Arlian L.G."/>
            <person name="Morgan M.S."/>
            <person name="Rider S.D."/>
        </authorList>
    </citation>
    <scope>NUCLEOTIDE SEQUENCE [LARGE SCALE GENOMIC DNA]</scope>
    <source>
        <strain evidence="3">Arlian Lab</strain>
        <tissue evidence="3">Whole body</tissue>
    </source>
</reference>
<organism evidence="3 4">
    <name type="scientific">Euroglyphus maynei</name>
    <name type="common">Mayne's house dust mite</name>
    <dbReference type="NCBI Taxonomy" id="6958"/>
    <lineage>
        <taxon>Eukaryota</taxon>
        <taxon>Metazoa</taxon>
        <taxon>Ecdysozoa</taxon>
        <taxon>Arthropoda</taxon>
        <taxon>Chelicerata</taxon>
        <taxon>Arachnida</taxon>
        <taxon>Acari</taxon>
        <taxon>Acariformes</taxon>
        <taxon>Sarcoptiformes</taxon>
        <taxon>Astigmata</taxon>
        <taxon>Psoroptidia</taxon>
        <taxon>Analgoidea</taxon>
        <taxon>Pyroglyphidae</taxon>
        <taxon>Pyroglyphinae</taxon>
        <taxon>Euroglyphus</taxon>
    </lineage>
</organism>
<dbReference type="AlphaFoldDB" id="A0A1Y3BQT6"/>
<comment type="caution">
    <text evidence="3">The sequence shown here is derived from an EMBL/GenBank/DDBJ whole genome shotgun (WGS) entry which is preliminary data.</text>
</comment>
<feature type="non-terminal residue" evidence="3">
    <location>
        <position position="127"/>
    </location>
</feature>
<feature type="coiled-coil region" evidence="1">
    <location>
        <begin position="87"/>
        <end position="121"/>
    </location>
</feature>
<gene>
    <name evidence="3" type="ORF">BLA29_012557</name>
</gene>
<evidence type="ECO:0000313" key="3">
    <source>
        <dbReference type="EMBL" id="OTF82163.1"/>
    </source>
</evidence>
<keyword evidence="1" id="KW-0175">Coiled coil</keyword>
<sequence>MLEQMRQTYATVDKSRHNVQQQTDSMSIIEQNRHSLSNQRDERKFVQSNVEDEQINILELEKIYENLFVKPKAQENDQLMELLRSTLHQLESVRTKSRERIKQLEIELYTKSNLIVELESNLNHATK</sequence>
<evidence type="ECO:0000256" key="1">
    <source>
        <dbReference type="SAM" id="Coils"/>
    </source>
</evidence>
<protein>
    <submittedName>
        <fullName evidence="3">Uncharacterized protein</fullName>
    </submittedName>
</protein>
<accession>A0A1Y3BQT6</accession>
<feature type="compositionally biased region" description="Polar residues" evidence="2">
    <location>
        <begin position="1"/>
        <end position="10"/>
    </location>
</feature>
<keyword evidence="4" id="KW-1185">Reference proteome</keyword>
<proteinExistence type="predicted"/>
<dbReference type="Proteomes" id="UP000194236">
    <property type="component" value="Unassembled WGS sequence"/>
</dbReference>
<feature type="compositionally biased region" description="Polar residues" evidence="2">
    <location>
        <begin position="18"/>
        <end position="38"/>
    </location>
</feature>
<name>A0A1Y3BQT6_EURMA</name>
<feature type="region of interest" description="Disordered" evidence="2">
    <location>
        <begin position="1"/>
        <end position="42"/>
    </location>
</feature>
<evidence type="ECO:0000256" key="2">
    <source>
        <dbReference type="SAM" id="MobiDB-lite"/>
    </source>
</evidence>
<dbReference type="EMBL" id="MUJZ01009919">
    <property type="protein sequence ID" value="OTF82163.1"/>
    <property type="molecule type" value="Genomic_DNA"/>
</dbReference>
<evidence type="ECO:0000313" key="4">
    <source>
        <dbReference type="Proteomes" id="UP000194236"/>
    </source>
</evidence>